<dbReference type="AlphaFoldDB" id="A0AAW1PZF5"/>
<evidence type="ECO:0000313" key="2">
    <source>
        <dbReference type="Proteomes" id="UP001465755"/>
    </source>
</evidence>
<keyword evidence="2" id="KW-1185">Reference proteome</keyword>
<accession>A0AAW1PZF5</accession>
<evidence type="ECO:0008006" key="3">
    <source>
        <dbReference type="Google" id="ProtNLM"/>
    </source>
</evidence>
<comment type="caution">
    <text evidence="1">The sequence shown here is derived from an EMBL/GenBank/DDBJ whole genome shotgun (WGS) entry which is preliminary data.</text>
</comment>
<proteinExistence type="predicted"/>
<dbReference type="Proteomes" id="UP001465755">
    <property type="component" value="Unassembled WGS sequence"/>
</dbReference>
<dbReference type="EMBL" id="JALJOQ010000004">
    <property type="protein sequence ID" value="KAK9813593.1"/>
    <property type="molecule type" value="Genomic_DNA"/>
</dbReference>
<name>A0AAW1PZF5_9CHLO</name>
<protein>
    <recommendedName>
        <fullName evidence="3">Protein kinase domain-containing protein</fullName>
    </recommendedName>
</protein>
<reference evidence="1 2" key="1">
    <citation type="journal article" date="2024" name="Nat. Commun.">
        <title>Phylogenomics reveals the evolutionary origins of lichenization in chlorophyte algae.</title>
        <authorList>
            <person name="Puginier C."/>
            <person name="Libourel C."/>
            <person name="Otte J."/>
            <person name="Skaloud P."/>
            <person name="Haon M."/>
            <person name="Grisel S."/>
            <person name="Petersen M."/>
            <person name="Berrin J.G."/>
            <person name="Delaux P.M."/>
            <person name="Dal Grande F."/>
            <person name="Keller J."/>
        </authorList>
    </citation>
    <scope>NUCLEOTIDE SEQUENCE [LARGE SCALE GENOMIC DNA]</scope>
    <source>
        <strain evidence="1 2">SAG 2036</strain>
    </source>
</reference>
<gene>
    <name evidence="1" type="ORF">WJX73_009172</name>
</gene>
<organism evidence="1 2">
    <name type="scientific">Symbiochloris irregularis</name>
    <dbReference type="NCBI Taxonomy" id="706552"/>
    <lineage>
        <taxon>Eukaryota</taxon>
        <taxon>Viridiplantae</taxon>
        <taxon>Chlorophyta</taxon>
        <taxon>core chlorophytes</taxon>
        <taxon>Trebouxiophyceae</taxon>
        <taxon>Trebouxiales</taxon>
        <taxon>Trebouxiaceae</taxon>
        <taxon>Symbiochloris</taxon>
    </lineage>
</organism>
<sequence>MSSSVTVWLLNPIICDDMQSQCGGQFYNNATISVIDRRASESIIHVGDLEAMNMLGKGGYGSVWTAPPSPHQYHQHSEATALVYKGEFSHFTDHQKDRQLEYLDQELTMMQTLDRASMGRNVNILKAEGGVISFQPTGRPQRTGLVTCTPPKVVGILTE</sequence>
<evidence type="ECO:0000313" key="1">
    <source>
        <dbReference type="EMBL" id="KAK9813593.1"/>
    </source>
</evidence>